<reference evidence="3" key="1">
    <citation type="submission" date="2018-11" db="EMBL/GenBank/DDBJ databases">
        <title>A distinct lineage of giant viruses engineers rhodopsin photosystems in predatory marine eukaryotes.</title>
        <authorList>
            <person name="Needham D.M."/>
            <person name="Yoshizawa S."/>
            <person name="Hosaka T."/>
            <person name="Poirier C."/>
            <person name="Choi C.-J."/>
            <person name="Hehenberger E."/>
            <person name="Irwin N.A.T."/>
            <person name="Wilken S."/>
            <person name="Yung C.-M."/>
            <person name="Bachy C."/>
            <person name="Kurihara R."/>
            <person name="Nakajima Y."/>
            <person name="Kojima K."/>
            <person name="Kimura-Someya T."/>
            <person name="Leonard G."/>
            <person name="Malmstrom R.R."/>
            <person name="Mende D."/>
            <person name="Olson D.K."/>
            <person name="Sudo Y."/>
            <person name="Sudek S."/>
            <person name="Richards T.A."/>
            <person name="DeLong E.F."/>
            <person name="Keeling P.J."/>
            <person name="Santoro A.E."/>
            <person name="Shirouzu M."/>
            <person name="Iwasaki W."/>
            <person name="Worden A.Z."/>
        </authorList>
    </citation>
    <scope>NUCLEOTIDE SEQUENCE</scope>
</reference>
<accession>A0A5B8IHG7</accession>
<keyword evidence="1" id="KW-0175">Coiled coil</keyword>
<proteinExistence type="predicted"/>
<evidence type="ECO:0000256" key="1">
    <source>
        <dbReference type="SAM" id="Coils"/>
    </source>
</evidence>
<dbReference type="EMBL" id="MK250086">
    <property type="protein sequence ID" value="QDY51945.1"/>
    <property type="molecule type" value="Genomic_DNA"/>
</dbReference>
<sequence length="105" mass="12451">MNSFNLSTFSSDSKASNQISNPKYDTNCFKEAITGIENYWKELILELEAKKKDVSELNRMYNTYKAEEYQYLIDNINTKITEIEDKLSYLQKIVWDVRSRIIFSK</sequence>
<feature type="coiled-coil region" evidence="1">
    <location>
        <begin position="47"/>
        <end position="86"/>
    </location>
</feature>
<protein>
    <submittedName>
        <fullName evidence="3">Uncharacterized protein</fullName>
    </submittedName>
</protein>
<feature type="region of interest" description="Disordered" evidence="2">
    <location>
        <begin position="1"/>
        <end position="21"/>
    </location>
</feature>
<evidence type="ECO:0000313" key="3">
    <source>
        <dbReference type="EMBL" id="QDY51945.1"/>
    </source>
</evidence>
<gene>
    <name evidence="3" type="ORF">2_17</name>
</gene>
<evidence type="ECO:0000256" key="2">
    <source>
        <dbReference type="SAM" id="MobiDB-lite"/>
    </source>
</evidence>
<name>A0A5B8IHG7_9VIRU</name>
<organism evidence="3">
    <name type="scientific">Mimiviridae sp. ChoanoV1</name>
    <dbReference type="NCBI Taxonomy" id="2596887"/>
    <lineage>
        <taxon>Viruses</taxon>
        <taxon>Varidnaviria</taxon>
        <taxon>Bamfordvirae</taxon>
        <taxon>Nucleocytoviricota</taxon>
        <taxon>Megaviricetes</taxon>
        <taxon>Imitervirales</taxon>
        <taxon>Schizomimiviridae</taxon>
    </lineage>
</organism>